<accession>A0A839QIK7</accession>
<sequence>MNLLTTDGRRITSASSDGVGERLNALYDRFADNPGAHAWRSGATIATTTMPHLGAWPEWLGQARALGVGSVLTAVLKTQERRLGYLLAFSVDAKPFSLSEAAVFAEFARDAAYRIAERQLGSNILPAKVVA</sequence>
<dbReference type="InterPro" id="IPR029016">
    <property type="entry name" value="GAF-like_dom_sf"/>
</dbReference>
<dbReference type="AlphaFoldDB" id="A0A839QIK7"/>
<gene>
    <name evidence="1" type="ORF">FHR72_004549</name>
</gene>
<dbReference type="Proteomes" id="UP000550501">
    <property type="component" value="Unassembled WGS sequence"/>
</dbReference>
<evidence type="ECO:0000313" key="1">
    <source>
        <dbReference type="EMBL" id="MBB2993042.1"/>
    </source>
</evidence>
<keyword evidence="2" id="KW-1185">Reference proteome</keyword>
<protein>
    <recommendedName>
        <fullName evidence="3">GAF domain-containing protein</fullName>
    </recommendedName>
</protein>
<organism evidence="1 2">
    <name type="scientific">Mycolicibacterium iranicum</name>
    <name type="common">Mycobacterium iranicum</name>
    <dbReference type="NCBI Taxonomy" id="912594"/>
    <lineage>
        <taxon>Bacteria</taxon>
        <taxon>Bacillati</taxon>
        <taxon>Actinomycetota</taxon>
        <taxon>Actinomycetes</taxon>
        <taxon>Mycobacteriales</taxon>
        <taxon>Mycobacteriaceae</taxon>
        <taxon>Mycolicibacterium</taxon>
    </lineage>
</organism>
<proteinExistence type="predicted"/>
<evidence type="ECO:0000313" key="2">
    <source>
        <dbReference type="Proteomes" id="UP000550501"/>
    </source>
</evidence>
<reference evidence="1 2" key="1">
    <citation type="submission" date="2020-08" db="EMBL/GenBank/DDBJ databases">
        <title>The Agave Microbiome: Exploring the role of microbial communities in plant adaptations to desert environments.</title>
        <authorList>
            <person name="Partida-Martinez L.P."/>
        </authorList>
    </citation>
    <scope>NUCLEOTIDE SEQUENCE [LARGE SCALE GENOMIC DNA]</scope>
    <source>
        <strain evidence="1 2">AT2.18</strain>
    </source>
</reference>
<evidence type="ECO:0008006" key="3">
    <source>
        <dbReference type="Google" id="ProtNLM"/>
    </source>
</evidence>
<dbReference type="Gene3D" id="3.30.450.40">
    <property type="match status" value="1"/>
</dbReference>
<dbReference type="EMBL" id="JACHVU010000013">
    <property type="protein sequence ID" value="MBB2993042.1"/>
    <property type="molecule type" value="Genomic_DNA"/>
</dbReference>
<name>A0A839QIK7_MYCIR</name>
<dbReference type="RefSeq" id="WP_183472377.1">
    <property type="nucleotide sequence ID" value="NZ_JACHVU010000013.1"/>
</dbReference>
<comment type="caution">
    <text evidence="1">The sequence shown here is derived from an EMBL/GenBank/DDBJ whole genome shotgun (WGS) entry which is preliminary data.</text>
</comment>
<dbReference type="SUPFAM" id="SSF55781">
    <property type="entry name" value="GAF domain-like"/>
    <property type="match status" value="1"/>
</dbReference>